<keyword evidence="2" id="KW-1185">Reference proteome</keyword>
<keyword evidence="1" id="KW-0614">Plasmid</keyword>
<accession>A0ABR4TC43</accession>
<proteinExistence type="predicted"/>
<geneLocation type="plasmid" evidence="1 2">
    <name>p1Ch9693</name>
</geneLocation>
<reference evidence="2" key="1">
    <citation type="journal article" date="2014" name="PLoS ONE">
        <title>Plasmidome interchange between Clostridium botulinum, Clostridium novyi and Clostridium haemolyticum converts strains of independent lineages into distinctly different pathogens.</title>
        <authorList>
            <person name="Skarin H."/>
            <person name="Segerman B."/>
        </authorList>
    </citation>
    <scope>NUCLEOTIDE SEQUENCE [LARGE SCALE GENOMIC DNA]</scope>
    <source>
        <strain evidence="2">NCTC 9693</strain>
    </source>
</reference>
<dbReference type="RefSeq" id="WP_039230466.1">
    <property type="nucleotide sequence ID" value="NZ_CM003349.1"/>
</dbReference>
<dbReference type="Proteomes" id="UP000027937">
    <property type="component" value="Plasmid p1Ch9693"/>
</dbReference>
<gene>
    <name evidence="1" type="ORF">Z960_p0010</name>
</gene>
<name>A0ABR4TC43_CLOHA</name>
<organism evidence="1 2">
    <name type="scientific">Clostridium haemolyticum NCTC 9693</name>
    <dbReference type="NCBI Taxonomy" id="1443114"/>
    <lineage>
        <taxon>Bacteria</taxon>
        <taxon>Bacillati</taxon>
        <taxon>Bacillota</taxon>
        <taxon>Clostridia</taxon>
        <taxon>Eubacteriales</taxon>
        <taxon>Clostridiaceae</taxon>
        <taxon>Clostridium</taxon>
    </lineage>
</organism>
<sequence>MENIKVLYMNGAVVNYSSIVEFKSDYNILNSLDYSKINKIIVAPSPTGYYKYLKIIYKNAKVEWFRQVAKGNNYKKYNVEDQEINNVCVDNLGNEKKLINLVLDNKDVVVYYKLKQKELDTLENRIKSIGYSKEAIEKLKKNVDGAETIEDFIDNLKYVVENN</sequence>
<comment type="caution">
    <text evidence="1">The sequence shown here is derived from an EMBL/GenBank/DDBJ whole genome shotgun (WGS) entry which is preliminary data.</text>
</comment>
<protein>
    <submittedName>
        <fullName evidence="1">Uncharacterized protein</fullName>
    </submittedName>
</protein>
<evidence type="ECO:0000313" key="1">
    <source>
        <dbReference type="EMBL" id="KEI14016.1"/>
    </source>
</evidence>
<dbReference type="EMBL" id="JENX01000125">
    <property type="protein sequence ID" value="KEI14016.1"/>
    <property type="molecule type" value="Genomic_DNA"/>
</dbReference>
<evidence type="ECO:0000313" key="2">
    <source>
        <dbReference type="Proteomes" id="UP000027937"/>
    </source>
</evidence>